<keyword evidence="2" id="KW-1185">Reference proteome</keyword>
<protein>
    <submittedName>
        <fullName evidence="1">Uncharacterized protein</fullName>
    </submittedName>
</protein>
<accession>H6SQ59</accession>
<evidence type="ECO:0000313" key="2">
    <source>
        <dbReference type="Proteomes" id="UP000033220"/>
    </source>
</evidence>
<evidence type="ECO:0000313" key="1">
    <source>
        <dbReference type="EMBL" id="CCG09578.1"/>
    </source>
</evidence>
<dbReference type="HOGENOM" id="CLU_3065669_0_0_5"/>
<dbReference type="KEGG" id="rpm:RSPPHO_02952"/>
<organism evidence="1 2">
    <name type="scientific">Pararhodospirillum photometricum DSM 122</name>
    <dbReference type="NCBI Taxonomy" id="1150469"/>
    <lineage>
        <taxon>Bacteria</taxon>
        <taxon>Pseudomonadati</taxon>
        <taxon>Pseudomonadota</taxon>
        <taxon>Alphaproteobacteria</taxon>
        <taxon>Rhodospirillales</taxon>
        <taxon>Rhodospirillaceae</taxon>
        <taxon>Pararhodospirillum</taxon>
    </lineage>
</organism>
<dbReference type="EMBL" id="HE663493">
    <property type="protein sequence ID" value="CCG09578.1"/>
    <property type="molecule type" value="Genomic_DNA"/>
</dbReference>
<proteinExistence type="predicted"/>
<gene>
    <name evidence="1" type="ORF">RSPPHO_02952</name>
</gene>
<reference evidence="1 2" key="1">
    <citation type="submission" date="2012-02" db="EMBL/GenBank/DDBJ databases">
        <title>Shotgun genome sequence of Phaeospirillum photometricum DSM 122.</title>
        <authorList>
            <person name="Duquesne K."/>
            <person name="Sturgis J."/>
        </authorList>
    </citation>
    <scope>NUCLEOTIDE SEQUENCE [LARGE SCALE GENOMIC DNA]</scope>
    <source>
        <strain evidence="2">DSM122</strain>
    </source>
</reference>
<dbReference type="Proteomes" id="UP000033220">
    <property type="component" value="Chromosome DSM 122"/>
</dbReference>
<dbReference type="AlphaFoldDB" id="H6SQ59"/>
<sequence length="53" mass="5231">MAVSSAPDAAETVRVGVSATGATVTVTDEETLAVVPVSESVEIALTDKVTSPA</sequence>
<name>H6SQ59_PARPM</name>